<dbReference type="Proteomes" id="UP000515928">
    <property type="component" value="Chromosome"/>
</dbReference>
<dbReference type="GO" id="GO:0008360">
    <property type="term" value="P:regulation of cell shape"/>
    <property type="evidence" value="ECO:0007669"/>
    <property type="project" value="UniProtKB-KW"/>
</dbReference>
<comment type="subcellular location">
    <subcellularLocation>
        <location evidence="1">Cell membrane</location>
        <topology evidence="1">Multi-pass membrane protein</topology>
    </subcellularLocation>
</comment>
<dbReference type="KEGG" id="eio:H9L01_01045"/>
<feature type="transmembrane region" description="Helical" evidence="8">
    <location>
        <begin position="250"/>
        <end position="272"/>
    </location>
</feature>
<evidence type="ECO:0000256" key="6">
    <source>
        <dbReference type="ARBA" id="ARBA00022989"/>
    </source>
</evidence>
<accession>A0A7G9RZG3</accession>
<keyword evidence="2" id="KW-1003">Cell membrane</keyword>
<keyword evidence="3 8" id="KW-0812">Transmembrane</keyword>
<dbReference type="GO" id="GO:0034204">
    <property type="term" value="P:lipid translocation"/>
    <property type="evidence" value="ECO:0007669"/>
    <property type="project" value="TreeGrafter"/>
</dbReference>
<feature type="transmembrane region" description="Helical" evidence="8">
    <location>
        <begin position="155"/>
        <end position="174"/>
    </location>
</feature>
<dbReference type="PANTHER" id="PTHR47019:SF1">
    <property type="entry name" value="LIPID II FLIPPASE MURJ"/>
    <property type="match status" value="1"/>
</dbReference>
<feature type="transmembrane region" description="Helical" evidence="8">
    <location>
        <begin position="123"/>
        <end position="143"/>
    </location>
</feature>
<evidence type="ECO:0000256" key="7">
    <source>
        <dbReference type="ARBA" id="ARBA00023136"/>
    </source>
</evidence>
<evidence type="ECO:0000256" key="2">
    <source>
        <dbReference type="ARBA" id="ARBA00022475"/>
    </source>
</evidence>
<evidence type="ECO:0000256" key="8">
    <source>
        <dbReference type="SAM" id="Phobius"/>
    </source>
</evidence>
<evidence type="ECO:0000256" key="1">
    <source>
        <dbReference type="ARBA" id="ARBA00004651"/>
    </source>
</evidence>
<dbReference type="GO" id="GO:0009252">
    <property type="term" value="P:peptidoglycan biosynthetic process"/>
    <property type="evidence" value="ECO:0007669"/>
    <property type="project" value="UniProtKB-KW"/>
</dbReference>
<evidence type="ECO:0000256" key="3">
    <source>
        <dbReference type="ARBA" id="ARBA00022692"/>
    </source>
</evidence>
<evidence type="ECO:0000313" key="10">
    <source>
        <dbReference type="Proteomes" id="UP000515928"/>
    </source>
</evidence>
<sequence>MGLVAAALFQAIFVYVFARMDGYKHHFFIDFKDENLQAMMVVALPIILGSSVDQINAIVDQSLASGFGVGAISKVNYANLLNDAILSIFVATMTTILYPKLAKQAFRKDYEGLKETLTKMLNTVNLLVIPGMIGMYLLAYPIVRVTFGRGFTPENVTLTAQILQGFVIGLIAYAMKQILVRTFYALQDSKTPVRVGVFGVALNIGLDLYLMNIWGLPGLAYATSFSAMITMLLLYFALRKKLNGLRVKEFMISFSKTLLASTVMGITVFKLYHYSLLTHSMSHALFVSVAVGVVIYMLCMHFLKVPEYKIMMDSLWRKIYDIIRRLKHKYSN</sequence>
<keyword evidence="5" id="KW-0573">Peptidoglycan synthesis</keyword>
<name>A0A7G9RZG3_9FIRM</name>
<feature type="transmembrane region" description="Helical" evidence="8">
    <location>
        <begin position="195"/>
        <end position="214"/>
    </location>
</feature>
<dbReference type="GO" id="GO:0015648">
    <property type="term" value="F:lipid-linked peptidoglycan transporter activity"/>
    <property type="evidence" value="ECO:0007669"/>
    <property type="project" value="TreeGrafter"/>
</dbReference>
<keyword evidence="4" id="KW-0133">Cell shape</keyword>
<dbReference type="InterPro" id="IPR051050">
    <property type="entry name" value="Lipid_II_flippase_MurJ/MviN"/>
</dbReference>
<proteinExistence type="predicted"/>
<dbReference type="EMBL" id="CP060715">
    <property type="protein sequence ID" value="QNN60988.1"/>
    <property type="molecule type" value="Genomic_DNA"/>
</dbReference>
<gene>
    <name evidence="9" type="ORF">H9L01_01045</name>
</gene>
<protein>
    <submittedName>
        <fullName evidence="9">Polysaccharide biosynthesis C-terminal domain-containing protein</fullName>
    </submittedName>
</protein>
<keyword evidence="6 8" id="KW-1133">Transmembrane helix</keyword>
<feature type="transmembrane region" description="Helical" evidence="8">
    <location>
        <begin position="220"/>
        <end position="238"/>
    </location>
</feature>
<feature type="transmembrane region" description="Helical" evidence="8">
    <location>
        <begin position="284"/>
        <end position="303"/>
    </location>
</feature>
<dbReference type="InterPro" id="IPR004268">
    <property type="entry name" value="MurJ"/>
</dbReference>
<dbReference type="Pfam" id="PF03023">
    <property type="entry name" value="MurJ"/>
    <property type="match status" value="1"/>
</dbReference>
<dbReference type="PANTHER" id="PTHR47019">
    <property type="entry name" value="LIPID II FLIPPASE MURJ"/>
    <property type="match status" value="1"/>
</dbReference>
<feature type="transmembrane region" description="Helical" evidence="8">
    <location>
        <begin position="84"/>
        <end position="102"/>
    </location>
</feature>
<reference evidence="9 10" key="1">
    <citation type="submission" date="2020-08" db="EMBL/GenBank/DDBJ databases">
        <title>Genome sequence of Erysipelothrix inopinata DSM 15511T.</title>
        <authorList>
            <person name="Hyun D.-W."/>
            <person name="Bae J.-W."/>
        </authorList>
    </citation>
    <scope>NUCLEOTIDE SEQUENCE [LARGE SCALE GENOMIC DNA]</scope>
    <source>
        <strain evidence="9 10">DSM 15511</strain>
    </source>
</reference>
<evidence type="ECO:0000313" key="9">
    <source>
        <dbReference type="EMBL" id="QNN60988.1"/>
    </source>
</evidence>
<evidence type="ECO:0000256" key="4">
    <source>
        <dbReference type="ARBA" id="ARBA00022960"/>
    </source>
</evidence>
<keyword evidence="7 8" id="KW-0472">Membrane</keyword>
<keyword evidence="10" id="KW-1185">Reference proteome</keyword>
<organism evidence="9 10">
    <name type="scientific">Erysipelothrix inopinata</name>
    <dbReference type="NCBI Taxonomy" id="225084"/>
    <lineage>
        <taxon>Bacteria</taxon>
        <taxon>Bacillati</taxon>
        <taxon>Bacillota</taxon>
        <taxon>Erysipelotrichia</taxon>
        <taxon>Erysipelotrichales</taxon>
        <taxon>Erysipelotrichaceae</taxon>
        <taxon>Erysipelothrix</taxon>
    </lineage>
</organism>
<dbReference type="GO" id="GO:0005886">
    <property type="term" value="C:plasma membrane"/>
    <property type="evidence" value="ECO:0007669"/>
    <property type="project" value="UniProtKB-SubCell"/>
</dbReference>
<dbReference type="AlphaFoldDB" id="A0A7G9RZG3"/>
<evidence type="ECO:0000256" key="5">
    <source>
        <dbReference type="ARBA" id="ARBA00022984"/>
    </source>
</evidence>